<organism evidence="4 5">
    <name type="scientific">Enterovibrio norvegicus</name>
    <dbReference type="NCBI Taxonomy" id="188144"/>
    <lineage>
        <taxon>Bacteria</taxon>
        <taxon>Pseudomonadati</taxon>
        <taxon>Pseudomonadota</taxon>
        <taxon>Gammaproteobacteria</taxon>
        <taxon>Vibrionales</taxon>
        <taxon>Vibrionaceae</taxon>
        <taxon>Enterovibrio</taxon>
    </lineage>
</organism>
<dbReference type="RefSeq" id="WP_102316901.1">
    <property type="nucleotide sequence ID" value="NZ_MCYQ01000012.1"/>
</dbReference>
<dbReference type="AlphaFoldDB" id="A0A2N7LB44"/>
<keyword evidence="2" id="KW-1133">Transmembrane helix</keyword>
<feature type="transmembrane region" description="Helical" evidence="2">
    <location>
        <begin position="31"/>
        <end position="49"/>
    </location>
</feature>
<evidence type="ECO:0000313" key="4">
    <source>
        <dbReference type="EMBL" id="PMN92353.1"/>
    </source>
</evidence>
<keyword evidence="2" id="KW-0472">Membrane</keyword>
<dbReference type="Pfam" id="PF25917">
    <property type="entry name" value="BSH_RND"/>
    <property type="match status" value="1"/>
</dbReference>
<comment type="similarity">
    <text evidence="1">Belongs to the membrane fusion protein (MFP) (TC 8.A.1) family.</text>
</comment>
<dbReference type="PANTHER" id="PTHR30386">
    <property type="entry name" value="MEMBRANE FUSION SUBUNIT OF EMRAB-TOLC MULTIDRUG EFFLUX PUMP"/>
    <property type="match status" value="1"/>
</dbReference>
<evidence type="ECO:0000256" key="1">
    <source>
        <dbReference type="ARBA" id="ARBA00009477"/>
    </source>
</evidence>
<dbReference type="Gene3D" id="1.10.287.470">
    <property type="entry name" value="Helix hairpin bin"/>
    <property type="match status" value="2"/>
</dbReference>
<keyword evidence="2" id="KW-0812">Transmembrane</keyword>
<accession>A0A2N7LB44</accession>
<dbReference type="InterPro" id="IPR050739">
    <property type="entry name" value="MFP"/>
</dbReference>
<gene>
    <name evidence="4" type="ORF">BCT23_15305</name>
</gene>
<sequence>MDILLIMTYTALCIVVFKVFHIPLTKWTVPTAVLGGIGLVGSLILLMNYNHPYTQFGGNVFVTTPIIPNVRGQVVDVPVKPNQLLKEGDVLFQLDTTLFDARLLDAKAALQSAKQSSLELNATYETAKANTIKAVADRDRTKKEYARYEAGAKKGAFTAASVDNRRQLYLAAEATLKAVQSQEEKARFAAQSEIDGQNTIVAQAQAQLDRAQFDLDSATVRAPSDGYVTQVTLRPGMLAVPMPLRPVMTFIPKETELFVGAFRQNSLLRLEPGFNAEFIFKAIPGRVFQGEIVEVLPAIGESQVQAQGTLYGSQLLDKQGRALVTLKINEDMSQYSLPDGTNAEIAVYSDSIEHLAIMRKVLLRMKSWQNYLYLDH</sequence>
<proteinExistence type="inferred from homology"/>
<dbReference type="Proteomes" id="UP000235387">
    <property type="component" value="Unassembled WGS sequence"/>
</dbReference>
<feature type="domain" description="Multidrug resistance protein MdtA-like barrel-sandwich hybrid" evidence="3">
    <location>
        <begin position="66"/>
        <end position="238"/>
    </location>
</feature>
<dbReference type="SUPFAM" id="SSF111369">
    <property type="entry name" value="HlyD-like secretion proteins"/>
    <property type="match status" value="2"/>
</dbReference>
<dbReference type="PANTHER" id="PTHR30386:SF18">
    <property type="entry name" value="INNER MEMBRANE PROTEIN YIAV-RELATED"/>
    <property type="match status" value="1"/>
</dbReference>
<evidence type="ECO:0000259" key="3">
    <source>
        <dbReference type="Pfam" id="PF25917"/>
    </source>
</evidence>
<dbReference type="Gene3D" id="2.40.50.100">
    <property type="match status" value="2"/>
</dbReference>
<feature type="transmembrane region" description="Helical" evidence="2">
    <location>
        <begin position="6"/>
        <end position="24"/>
    </location>
</feature>
<comment type="caution">
    <text evidence="4">The sequence shown here is derived from an EMBL/GenBank/DDBJ whole genome shotgun (WGS) entry which is preliminary data.</text>
</comment>
<protein>
    <recommendedName>
        <fullName evidence="3">Multidrug resistance protein MdtA-like barrel-sandwich hybrid domain-containing protein</fullName>
    </recommendedName>
</protein>
<evidence type="ECO:0000256" key="2">
    <source>
        <dbReference type="SAM" id="Phobius"/>
    </source>
</evidence>
<dbReference type="EMBL" id="MDAL01000018">
    <property type="protein sequence ID" value="PMN92353.1"/>
    <property type="molecule type" value="Genomic_DNA"/>
</dbReference>
<name>A0A2N7LB44_9GAMM</name>
<evidence type="ECO:0000313" key="5">
    <source>
        <dbReference type="Proteomes" id="UP000235387"/>
    </source>
</evidence>
<dbReference type="InterPro" id="IPR058625">
    <property type="entry name" value="MdtA-like_BSH"/>
</dbReference>
<reference evidence="5" key="1">
    <citation type="submission" date="2016-07" db="EMBL/GenBank/DDBJ databases">
        <title>Nontailed viruses are major unrecognized killers of bacteria in the ocean.</title>
        <authorList>
            <person name="Kauffman K."/>
            <person name="Hussain F."/>
            <person name="Yang J."/>
            <person name="Arevalo P."/>
            <person name="Brown J."/>
            <person name="Cutler M."/>
            <person name="Kelly L."/>
            <person name="Polz M.F."/>
        </authorList>
    </citation>
    <scope>NUCLEOTIDE SEQUENCE [LARGE SCALE GENOMIC DNA]</scope>
    <source>
        <strain evidence="5">10N.261.45.A10</strain>
    </source>
</reference>